<evidence type="ECO:0000256" key="2">
    <source>
        <dbReference type="ARBA" id="ARBA00023136"/>
    </source>
</evidence>
<evidence type="ECO:0000256" key="1">
    <source>
        <dbReference type="ARBA" id="ARBA00004442"/>
    </source>
</evidence>
<dbReference type="SUPFAM" id="SSF56935">
    <property type="entry name" value="Porins"/>
    <property type="match status" value="1"/>
</dbReference>
<dbReference type="AlphaFoldDB" id="W0F962"/>
<feature type="chain" id="PRO_5004788141" description="TonB-dependent receptor" evidence="4">
    <location>
        <begin position="19"/>
        <end position="862"/>
    </location>
</feature>
<dbReference type="STRING" id="929713.NIASO_16605"/>
<sequence>MKTALTLLSLCACLFAKTQTYPLTLTDTLPKQDSLVPDAEEEMKDVLPVVTLDDNAENEEHPGVSSILSSGRDPFLSAAAFNFFTFRFRLRGYNNGNALYLNGLDHTGLDNGFIPYNIWSGLANIMRARQDGYGLEATGFAFGTAGLNTNIDLRAGVQRAQTQIGYALSNRNYRHRSLLTHGSGFNKKGWAYSFMLSTRYADEGYIPGTYYRGLSYYAALDKKWNLKNTVSLIALGAPVENGRQAASVQEAMDLAGTNFYNPSWGYQNGAKRNSNVATAFQPAFMGVYEYKPNNHTNWTTTLGYISGKKKNSAFDWYNAPDPRPDYYRYLPGYYTSGQPALAAILRQQMVDHPNLLQVNWPQLYEVNRGNTATVLNVNGVTGNDVTGARSLYILSNRVNELHRIMINSVYNTKLNKRIAFTAGADYQHQSNHYYQEVKDLLGGAFWVNVNQFAERDFPNDPRAQQYDVDRPNQLKKKGDAYGYDYQMKVDRLGGWVQTMLLLDHFDLFVSGRLSFTRFWRTGLNRNGLFPDHSFGVSKKVAFLNPEVKAGIVYKLNGRNYFFVNGGYFSKAPYFDNVFIAPRTRNTLQSDTIRSEITQTIEGGYRLNSPRVQLSIKGYYTSVKNTYDVLTFYHDQYQDFVNYALSGMNTLYFGGELGATIKLTPGLSFNGAAAVGRYYYNSRPHAVITVDNSAVALAAQTVYLKNFRVASTPQTAYSAGLFYRSPRYWFISITGNYFDHSWLSLNPIRRTAAAIGTDNPTSFEEQESIYKMIAQEKLPAQFTLDFFGGWSKRLSRKLMIHHKPVYLVFYLSVNNLLDNKKMRSGGFEQLRFDMADKDINKFPPKYYYATGLNYTASLMLRFN</sequence>
<evidence type="ECO:0000256" key="4">
    <source>
        <dbReference type="SAM" id="SignalP"/>
    </source>
</evidence>
<gene>
    <name evidence="5" type="ORF">NIASO_16605</name>
</gene>
<dbReference type="KEGG" id="nso:NIASO_16605"/>
<keyword evidence="4" id="KW-0732">Signal</keyword>
<dbReference type="Proteomes" id="UP000003586">
    <property type="component" value="Chromosome"/>
</dbReference>
<dbReference type="eggNOG" id="COG1629">
    <property type="taxonomic scope" value="Bacteria"/>
</dbReference>
<keyword evidence="3" id="KW-0998">Cell outer membrane</keyword>
<name>W0F962_9BACT</name>
<dbReference type="Gene3D" id="2.40.170.20">
    <property type="entry name" value="TonB-dependent receptor, beta-barrel domain"/>
    <property type="match status" value="1"/>
</dbReference>
<evidence type="ECO:0000313" key="6">
    <source>
        <dbReference type="Proteomes" id="UP000003586"/>
    </source>
</evidence>
<dbReference type="HOGENOM" id="CLU_316392_0_0_10"/>
<evidence type="ECO:0008006" key="7">
    <source>
        <dbReference type="Google" id="ProtNLM"/>
    </source>
</evidence>
<dbReference type="OrthoDB" id="1453181at2"/>
<feature type="signal peptide" evidence="4">
    <location>
        <begin position="1"/>
        <end position="18"/>
    </location>
</feature>
<keyword evidence="2" id="KW-0472">Membrane</keyword>
<dbReference type="RefSeq" id="WP_008587341.1">
    <property type="nucleotide sequence ID" value="NZ_CP007035.1"/>
</dbReference>
<dbReference type="GO" id="GO:0009279">
    <property type="term" value="C:cell outer membrane"/>
    <property type="evidence" value="ECO:0007669"/>
    <property type="project" value="UniProtKB-SubCell"/>
</dbReference>
<dbReference type="InterPro" id="IPR036942">
    <property type="entry name" value="Beta-barrel_TonB_sf"/>
</dbReference>
<organism evidence="5 6">
    <name type="scientific">Niabella soli DSM 19437</name>
    <dbReference type="NCBI Taxonomy" id="929713"/>
    <lineage>
        <taxon>Bacteria</taxon>
        <taxon>Pseudomonadati</taxon>
        <taxon>Bacteroidota</taxon>
        <taxon>Chitinophagia</taxon>
        <taxon>Chitinophagales</taxon>
        <taxon>Chitinophagaceae</taxon>
        <taxon>Niabella</taxon>
    </lineage>
</organism>
<proteinExistence type="predicted"/>
<evidence type="ECO:0000313" key="5">
    <source>
        <dbReference type="EMBL" id="AHF17916.1"/>
    </source>
</evidence>
<reference evidence="5 6" key="1">
    <citation type="submission" date="2013-12" db="EMBL/GenBank/DDBJ databases">
        <authorList>
            <consortium name="DOE Joint Genome Institute"/>
            <person name="Eisen J."/>
            <person name="Huntemann M."/>
            <person name="Han J."/>
            <person name="Chen A."/>
            <person name="Kyrpides N."/>
            <person name="Mavromatis K."/>
            <person name="Markowitz V."/>
            <person name="Palaniappan K."/>
            <person name="Ivanova N."/>
            <person name="Schaumberg A."/>
            <person name="Pati A."/>
            <person name="Liolios K."/>
            <person name="Nordberg H.P."/>
            <person name="Cantor M.N."/>
            <person name="Hua S.X."/>
            <person name="Woyke T."/>
        </authorList>
    </citation>
    <scope>NUCLEOTIDE SEQUENCE [LARGE SCALE GENOMIC DNA]</scope>
    <source>
        <strain evidence="6">DSM 19437</strain>
    </source>
</reference>
<comment type="subcellular location">
    <subcellularLocation>
        <location evidence="1">Cell outer membrane</location>
    </subcellularLocation>
</comment>
<dbReference type="EMBL" id="CP007035">
    <property type="protein sequence ID" value="AHF17916.1"/>
    <property type="molecule type" value="Genomic_DNA"/>
</dbReference>
<keyword evidence="6" id="KW-1185">Reference proteome</keyword>
<protein>
    <recommendedName>
        <fullName evidence="7">TonB-dependent receptor</fullName>
    </recommendedName>
</protein>
<accession>W0F962</accession>
<evidence type="ECO:0000256" key="3">
    <source>
        <dbReference type="ARBA" id="ARBA00023237"/>
    </source>
</evidence>